<keyword evidence="2" id="KW-1185">Reference proteome</keyword>
<proteinExistence type="predicted"/>
<protein>
    <recommendedName>
        <fullName evidence="3">Ribosomal protein L7/L12</fullName>
    </recommendedName>
</protein>
<reference evidence="1 2" key="1">
    <citation type="submission" date="2020-08" db="EMBL/GenBank/DDBJ databases">
        <title>Genome sequence of Phycicoccus endophyticus JCM 31784T.</title>
        <authorList>
            <person name="Hyun D.-W."/>
            <person name="Bae J.-W."/>
        </authorList>
    </citation>
    <scope>NUCLEOTIDE SEQUENCE [LARGE SCALE GENOMIC DNA]</scope>
    <source>
        <strain evidence="1 2">JCM 31784</strain>
    </source>
</reference>
<gene>
    <name evidence="1" type="ORF">H9L10_03970</name>
</gene>
<sequence>MFLLKLLLLAAVVVAVWYVVRAVRSTSASGEVSFAPVETLPAEARQVIDAALARGETLAAARHYRAATGAGLAQSRAAVETYRWKQGGPAA</sequence>
<dbReference type="EMBL" id="CP060712">
    <property type="protein sequence ID" value="QNN50211.1"/>
    <property type="molecule type" value="Genomic_DNA"/>
</dbReference>
<dbReference type="Proteomes" id="UP000515976">
    <property type="component" value="Chromosome"/>
</dbReference>
<organism evidence="1 2">
    <name type="scientific">Phycicoccus endophyticus</name>
    <dbReference type="NCBI Taxonomy" id="1690220"/>
    <lineage>
        <taxon>Bacteria</taxon>
        <taxon>Bacillati</taxon>
        <taxon>Actinomycetota</taxon>
        <taxon>Actinomycetes</taxon>
        <taxon>Micrococcales</taxon>
        <taxon>Intrasporangiaceae</taxon>
        <taxon>Phycicoccus</taxon>
    </lineage>
</organism>
<name>A0A7G9R3N6_9MICO</name>
<evidence type="ECO:0008006" key="3">
    <source>
        <dbReference type="Google" id="ProtNLM"/>
    </source>
</evidence>
<evidence type="ECO:0000313" key="2">
    <source>
        <dbReference type="Proteomes" id="UP000515976"/>
    </source>
</evidence>
<dbReference type="AlphaFoldDB" id="A0A7G9R3N6"/>
<accession>A0A7G9R3N6</accession>
<evidence type="ECO:0000313" key="1">
    <source>
        <dbReference type="EMBL" id="QNN50211.1"/>
    </source>
</evidence>
<dbReference type="KEGG" id="pei:H9L10_03970"/>
<dbReference type="RefSeq" id="WP_166097528.1">
    <property type="nucleotide sequence ID" value="NZ_BMMY01000001.1"/>
</dbReference>